<dbReference type="WBParaSite" id="Hba_05872">
    <property type="protein sequence ID" value="Hba_05872"/>
    <property type="gene ID" value="Hba_05872"/>
</dbReference>
<organism evidence="1 2">
    <name type="scientific">Heterorhabditis bacteriophora</name>
    <name type="common">Entomopathogenic nematode worm</name>
    <dbReference type="NCBI Taxonomy" id="37862"/>
    <lineage>
        <taxon>Eukaryota</taxon>
        <taxon>Metazoa</taxon>
        <taxon>Ecdysozoa</taxon>
        <taxon>Nematoda</taxon>
        <taxon>Chromadorea</taxon>
        <taxon>Rhabditida</taxon>
        <taxon>Rhabditina</taxon>
        <taxon>Rhabditomorpha</taxon>
        <taxon>Strongyloidea</taxon>
        <taxon>Heterorhabditidae</taxon>
        <taxon>Heterorhabditis</taxon>
    </lineage>
</organism>
<dbReference type="AlphaFoldDB" id="A0A1I7WL72"/>
<proteinExistence type="predicted"/>
<dbReference type="Proteomes" id="UP000095283">
    <property type="component" value="Unplaced"/>
</dbReference>
<protein>
    <submittedName>
        <fullName evidence="2">Uncharacterized protein</fullName>
    </submittedName>
</protein>
<reference evidence="2" key="1">
    <citation type="submission" date="2016-11" db="UniProtKB">
        <authorList>
            <consortium name="WormBaseParasite"/>
        </authorList>
    </citation>
    <scope>IDENTIFICATION</scope>
</reference>
<name>A0A1I7WL72_HETBA</name>
<accession>A0A1I7WL72</accession>
<keyword evidence="1" id="KW-1185">Reference proteome</keyword>
<evidence type="ECO:0000313" key="2">
    <source>
        <dbReference type="WBParaSite" id="Hba_05872"/>
    </source>
</evidence>
<evidence type="ECO:0000313" key="1">
    <source>
        <dbReference type="Proteomes" id="UP000095283"/>
    </source>
</evidence>
<sequence>MQSLAFRGSPCDQQNSNCDTRVSGLNEVRSGLKNKKVMDLSLITEEPEDTQNLDMFLIFLYYIFASAQSILECF</sequence>